<evidence type="ECO:0000256" key="1">
    <source>
        <dbReference type="SAM" id="MobiDB-lite"/>
    </source>
</evidence>
<gene>
    <name evidence="4" type="ORF">BD311DRAFT_697946</name>
</gene>
<proteinExistence type="predicted"/>
<name>A0A4Q9MJ68_9APHY</name>
<dbReference type="Proteomes" id="UP000292957">
    <property type="component" value="Unassembled WGS sequence"/>
</dbReference>
<keyword evidence="2" id="KW-1133">Transmembrane helix</keyword>
<dbReference type="OrthoDB" id="5570013at2759"/>
<dbReference type="Pfam" id="PF24016">
    <property type="entry name" value="DUF7330"/>
    <property type="match status" value="1"/>
</dbReference>
<dbReference type="InterPro" id="IPR055754">
    <property type="entry name" value="DUF7330"/>
</dbReference>
<feature type="transmembrane region" description="Helical" evidence="2">
    <location>
        <begin position="61"/>
        <end position="79"/>
    </location>
</feature>
<organism evidence="4">
    <name type="scientific">Dichomitus squalens</name>
    <dbReference type="NCBI Taxonomy" id="114155"/>
    <lineage>
        <taxon>Eukaryota</taxon>
        <taxon>Fungi</taxon>
        <taxon>Dikarya</taxon>
        <taxon>Basidiomycota</taxon>
        <taxon>Agaricomycotina</taxon>
        <taxon>Agaricomycetes</taxon>
        <taxon>Polyporales</taxon>
        <taxon>Polyporaceae</taxon>
        <taxon>Dichomitus</taxon>
    </lineage>
</organism>
<dbReference type="AlphaFoldDB" id="A0A4Q9MJ68"/>
<keyword evidence="2" id="KW-0812">Transmembrane</keyword>
<sequence>MNPPAAGYSATYPEEKGPEMRGLLTPPPASVGPPGYAAVYQPSSTYVNPQERPRNARRRRFWHFLACTVLFFVALHLLLHQRPFKKGLGPLPWSEISPGTTEPEAQWSPSICEDNVNWKDDSDRAPTHGYHYRAHTTLTLPVSAEELSFIAEGANAYGTFDVSQDAHTDSENAVVDIEVEYRVSDALDDATVCRTHAGQGKWGLGIFTPRWSHPHNERQLRFFVHVHLPSSDKLNIKRFFTDLPIFRHHLAELADTVHFEEVSLRSSNSPIDVDSLAADRVRATTSNTAIRGKFNTSTTLELQTSNAPIVAEATLVNGRGEQPTRLILKTSNAHIDSSVHLQSSTSSATGGKYDVSARTSNGPIDVSIIDAPVGHTLTLDAHTSNVGAHVALPKTFEGSFDLQSSRWFRPTVEWDQDVEDPAGKRRTRHVELHTINGGSVRGNAWWEEGRKNEGTVTVATSNAAVRLEL</sequence>
<dbReference type="EMBL" id="ML143441">
    <property type="protein sequence ID" value="TBU26738.1"/>
    <property type="molecule type" value="Genomic_DNA"/>
</dbReference>
<evidence type="ECO:0000259" key="3">
    <source>
        <dbReference type="Pfam" id="PF24016"/>
    </source>
</evidence>
<evidence type="ECO:0000313" key="4">
    <source>
        <dbReference type="EMBL" id="TBU26738.1"/>
    </source>
</evidence>
<evidence type="ECO:0000256" key="2">
    <source>
        <dbReference type="SAM" id="Phobius"/>
    </source>
</evidence>
<reference evidence="4" key="1">
    <citation type="submission" date="2019-01" db="EMBL/GenBank/DDBJ databases">
        <title>Draft genome sequences of three monokaryotic isolates of the white-rot basidiomycete fungus Dichomitus squalens.</title>
        <authorList>
            <consortium name="DOE Joint Genome Institute"/>
            <person name="Lopez S.C."/>
            <person name="Andreopoulos B."/>
            <person name="Pangilinan J."/>
            <person name="Lipzen A."/>
            <person name="Riley R."/>
            <person name="Ahrendt S."/>
            <person name="Ng V."/>
            <person name="Barry K."/>
            <person name="Daum C."/>
            <person name="Grigoriev I.V."/>
            <person name="Hilden K.S."/>
            <person name="Makela M.R."/>
            <person name="de Vries R.P."/>
        </authorList>
    </citation>
    <scope>NUCLEOTIDE SEQUENCE [LARGE SCALE GENOMIC DNA]</scope>
    <source>
        <strain evidence="4">OM18370.1</strain>
    </source>
</reference>
<feature type="region of interest" description="Disordered" evidence="1">
    <location>
        <begin position="1"/>
        <end position="28"/>
    </location>
</feature>
<feature type="domain" description="DUF7330" evidence="3">
    <location>
        <begin position="283"/>
        <end position="404"/>
    </location>
</feature>
<protein>
    <recommendedName>
        <fullName evidence="3">DUF7330 domain-containing protein</fullName>
    </recommendedName>
</protein>
<accession>A0A4Q9MJ68</accession>
<keyword evidence="2" id="KW-0472">Membrane</keyword>